<organism evidence="3 4">
    <name type="scientific">Paramuricea clavata</name>
    <name type="common">Red gorgonian</name>
    <name type="synonym">Violescent sea-whip</name>
    <dbReference type="NCBI Taxonomy" id="317549"/>
    <lineage>
        <taxon>Eukaryota</taxon>
        <taxon>Metazoa</taxon>
        <taxon>Cnidaria</taxon>
        <taxon>Anthozoa</taxon>
        <taxon>Octocorallia</taxon>
        <taxon>Malacalcyonacea</taxon>
        <taxon>Plexauridae</taxon>
        <taxon>Paramuricea</taxon>
    </lineage>
</organism>
<keyword evidence="4" id="KW-1185">Reference proteome</keyword>
<reference evidence="3" key="1">
    <citation type="submission" date="2020-04" db="EMBL/GenBank/DDBJ databases">
        <authorList>
            <person name="Alioto T."/>
            <person name="Alioto T."/>
            <person name="Gomez Garrido J."/>
        </authorList>
    </citation>
    <scope>NUCLEOTIDE SEQUENCE</scope>
    <source>
        <strain evidence="3">A484AB</strain>
    </source>
</reference>
<dbReference type="Pfam" id="PF20700">
    <property type="entry name" value="Mutator"/>
    <property type="match status" value="1"/>
</dbReference>
<feature type="domain" description="Mutator-like transposase" evidence="2">
    <location>
        <begin position="116"/>
        <end position="209"/>
    </location>
</feature>
<feature type="compositionally biased region" description="Basic residues" evidence="1">
    <location>
        <begin position="1"/>
        <end position="13"/>
    </location>
</feature>
<proteinExistence type="predicted"/>
<gene>
    <name evidence="3" type="ORF">PACLA_8A051896</name>
</gene>
<name>A0A7D9HYN7_PARCT</name>
<feature type="compositionally biased region" description="Low complexity" evidence="1">
    <location>
        <begin position="38"/>
        <end position="48"/>
    </location>
</feature>
<sequence length="259" mass="28792">MPRSASKSRKRKYQGNQWSQGKKIKCGDSDLTSTDQGSTSTSHASASARKLSNRLKPTAKANTKVDGYRIFSLEILSNVLKQVACQNCNESCLYLEEDNKRRQGCSSYLSIVCSTVKTVAEESMMDASDEIHALKGSYDAGISQCGVSCDETWQRRGHSSMNGCVTTPGKCLDVAVLSKVCQGCQRHKNSDDPKEKLGLILERFCVAELEQQDHERVDKAEFKAQEENKKKRKIRRAQKKKNADKCSQKEDVTYAAGGF</sequence>
<dbReference type="Proteomes" id="UP001152795">
    <property type="component" value="Unassembled WGS sequence"/>
</dbReference>
<feature type="region of interest" description="Disordered" evidence="1">
    <location>
        <begin position="220"/>
        <end position="244"/>
    </location>
</feature>
<protein>
    <recommendedName>
        <fullName evidence="2">Mutator-like transposase domain-containing protein</fullName>
    </recommendedName>
</protein>
<dbReference type="OrthoDB" id="6427993at2759"/>
<comment type="caution">
    <text evidence="3">The sequence shown here is derived from an EMBL/GenBank/DDBJ whole genome shotgun (WGS) entry which is preliminary data.</text>
</comment>
<evidence type="ECO:0000313" key="3">
    <source>
        <dbReference type="EMBL" id="CAB3993077.1"/>
    </source>
</evidence>
<feature type="compositionally biased region" description="Basic residues" evidence="1">
    <location>
        <begin position="230"/>
        <end position="240"/>
    </location>
</feature>
<evidence type="ECO:0000259" key="2">
    <source>
        <dbReference type="Pfam" id="PF20700"/>
    </source>
</evidence>
<feature type="region of interest" description="Disordered" evidence="1">
    <location>
        <begin position="1"/>
        <end position="55"/>
    </location>
</feature>
<feature type="compositionally biased region" description="Basic and acidic residues" evidence="1">
    <location>
        <begin position="220"/>
        <end position="229"/>
    </location>
</feature>
<dbReference type="AlphaFoldDB" id="A0A7D9HYN7"/>
<dbReference type="InterPro" id="IPR049012">
    <property type="entry name" value="Mutator_transp_dom"/>
</dbReference>
<accession>A0A7D9HYN7</accession>
<dbReference type="EMBL" id="CACRXK020002179">
    <property type="protein sequence ID" value="CAB3993077.1"/>
    <property type="molecule type" value="Genomic_DNA"/>
</dbReference>
<evidence type="ECO:0000256" key="1">
    <source>
        <dbReference type="SAM" id="MobiDB-lite"/>
    </source>
</evidence>
<evidence type="ECO:0000313" key="4">
    <source>
        <dbReference type="Proteomes" id="UP001152795"/>
    </source>
</evidence>